<keyword evidence="3 6" id="KW-0378">Hydrolase</keyword>
<dbReference type="Gene3D" id="3.40.50.1110">
    <property type="entry name" value="SGNH hydrolase"/>
    <property type="match status" value="1"/>
</dbReference>
<dbReference type="InterPro" id="IPR035669">
    <property type="entry name" value="SGNH_plant_lipase-like"/>
</dbReference>
<dbReference type="Proteomes" id="UP000238479">
    <property type="component" value="Chromosome 4"/>
</dbReference>
<comment type="similarity">
    <text evidence="1">Belongs to the 'GDSL' lipolytic enzyme family.</text>
</comment>
<evidence type="ECO:0000256" key="1">
    <source>
        <dbReference type="ARBA" id="ARBA00008668"/>
    </source>
</evidence>
<protein>
    <submittedName>
        <fullName evidence="6">Putative alpha-L-fucosidase</fullName>
        <ecNumber evidence="6">3.2.1.51</ecNumber>
    </submittedName>
</protein>
<evidence type="ECO:0000256" key="4">
    <source>
        <dbReference type="ARBA" id="ARBA00023180"/>
    </source>
</evidence>
<keyword evidence="5" id="KW-0472">Membrane</keyword>
<keyword evidence="5" id="KW-0812">Transmembrane</keyword>
<reference evidence="6 7" key="1">
    <citation type="journal article" date="2018" name="Nat. Genet.">
        <title>The Rosa genome provides new insights in the design of modern roses.</title>
        <authorList>
            <person name="Bendahmane M."/>
        </authorList>
    </citation>
    <scope>NUCLEOTIDE SEQUENCE [LARGE SCALE GENOMIC DNA]</scope>
    <source>
        <strain evidence="7">cv. Old Blush</strain>
    </source>
</reference>
<keyword evidence="7" id="KW-1185">Reference proteome</keyword>
<evidence type="ECO:0000256" key="2">
    <source>
        <dbReference type="ARBA" id="ARBA00022729"/>
    </source>
</evidence>
<keyword evidence="6" id="KW-0326">Glycosidase</keyword>
<dbReference type="EMBL" id="PDCK01000042">
    <property type="protein sequence ID" value="PRQ40195.1"/>
    <property type="molecule type" value="Genomic_DNA"/>
</dbReference>
<dbReference type="AlphaFoldDB" id="A0A2P6R178"/>
<keyword evidence="5" id="KW-1133">Transmembrane helix</keyword>
<organism evidence="6 7">
    <name type="scientific">Rosa chinensis</name>
    <name type="common">China rose</name>
    <dbReference type="NCBI Taxonomy" id="74649"/>
    <lineage>
        <taxon>Eukaryota</taxon>
        <taxon>Viridiplantae</taxon>
        <taxon>Streptophyta</taxon>
        <taxon>Embryophyta</taxon>
        <taxon>Tracheophyta</taxon>
        <taxon>Spermatophyta</taxon>
        <taxon>Magnoliopsida</taxon>
        <taxon>eudicotyledons</taxon>
        <taxon>Gunneridae</taxon>
        <taxon>Pentapetalae</taxon>
        <taxon>rosids</taxon>
        <taxon>fabids</taxon>
        <taxon>Rosales</taxon>
        <taxon>Rosaceae</taxon>
        <taxon>Rosoideae</taxon>
        <taxon>Rosoideae incertae sedis</taxon>
        <taxon>Rosa</taxon>
    </lineage>
</organism>
<proteinExistence type="inferred from homology"/>
<dbReference type="CDD" id="cd01837">
    <property type="entry name" value="SGNH_plant_lipase_like"/>
    <property type="match status" value="1"/>
</dbReference>
<accession>A0A2P6R178</accession>
<dbReference type="InterPro" id="IPR001087">
    <property type="entry name" value="GDSL"/>
</dbReference>
<dbReference type="InterPro" id="IPR036514">
    <property type="entry name" value="SGNH_hydro_sf"/>
</dbReference>
<dbReference type="Gramene" id="PRQ40195">
    <property type="protein sequence ID" value="PRQ40195"/>
    <property type="gene ID" value="RchiOBHm_Chr4g0433431"/>
</dbReference>
<evidence type="ECO:0000256" key="3">
    <source>
        <dbReference type="ARBA" id="ARBA00022801"/>
    </source>
</evidence>
<sequence length="397" mass="43711">MDPVRGHWGLKRSVEAVAVGVVLVGVLSVFLGLRPQKIQSSRFHFPAIYNFGDSNSDTGASSAVFYRLPSPYGNTFFGKPSGRLSDGRLMIDFIAQKLGLPFLSAYLDSVGANFRHGANFATGGSTILPIDGKLFEGRFSPISLGKQFSQFAQLKARVNEVLSQDKSSYVSASIPRPEDFSKALYTFDMGQNDIYAGLRFKTVDQVLESISDMTTQLAFTIEQLYQQGGRIFWIHNTGPLGCLPMCLAHNQPEPDDLDQNGCLKSYNEVAQEFNRQLKERVLNLRAKLSDAVLTYVDLYRAKYTLISETEKHGFSDPLAQCCGRQGDSPFHCGMNTTAVNGTEVFGGSCSNPAKYISWDGVHYSDAANEWVAKRVIDGSFSDPPISITEACRKPSQL</sequence>
<feature type="transmembrane region" description="Helical" evidence="5">
    <location>
        <begin position="16"/>
        <end position="33"/>
    </location>
</feature>
<dbReference type="SUPFAM" id="SSF52266">
    <property type="entry name" value="SGNH hydrolase"/>
    <property type="match status" value="1"/>
</dbReference>
<evidence type="ECO:0000313" key="6">
    <source>
        <dbReference type="EMBL" id="PRQ40195.1"/>
    </source>
</evidence>
<dbReference type="PANTHER" id="PTHR22835:SF510">
    <property type="entry name" value="GDSL ESTERASE_LIPASE"/>
    <property type="match status" value="1"/>
</dbReference>
<dbReference type="GO" id="GO:0004560">
    <property type="term" value="F:alpha-L-fucosidase activity"/>
    <property type="evidence" value="ECO:0007669"/>
    <property type="project" value="UniProtKB-EC"/>
</dbReference>
<evidence type="ECO:0000313" key="7">
    <source>
        <dbReference type="Proteomes" id="UP000238479"/>
    </source>
</evidence>
<keyword evidence="2" id="KW-0732">Signal</keyword>
<keyword evidence="4" id="KW-0325">Glycoprotein</keyword>
<dbReference type="OMA" id="CGHYGDY"/>
<gene>
    <name evidence="6" type="ORF">RchiOBHm_Chr4g0433431</name>
</gene>
<dbReference type="EC" id="3.2.1.51" evidence="6"/>
<dbReference type="Pfam" id="PF00657">
    <property type="entry name" value="Lipase_GDSL"/>
    <property type="match status" value="1"/>
</dbReference>
<name>A0A2P6R178_ROSCH</name>
<dbReference type="PANTHER" id="PTHR22835">
    <property type="entry name" value="ZINC FINGER FYVE DOMAIN CONTAINING PROTEIN"/>
    <property type="match status" value="1"/>
</dbReference>
<evidence type="ECO:0000256" key="5">
    <source>
        <dbReference type="SAM" id="Phobius"/>
    </source>
</evidence>
<comment type="caution">
    <text evidence="6">The sequence shown here is derived from an EMBL/GenBank/DDBJ whole genome shotgun (WGS) entry which is preliminary data.</text>
</comment>
<dbReference type="OrthoDB" id="1600564at2759"/>
<dbReference type="GO" id="GO:0016788">
    <property type="term" value="F:hydrolase activity, acting on ester bonds"/>
    <property type="evidence" value="ECO:0007669"/>
    <property type="project" value="InterPro"/>
</dbReference>